<dbReference type="PANTHER" id="PTHR31632">
    <property type="entry name" value="IRON TRANSPORTER FTH1"/>
    <property type="match status" value="1"/>
</dbReference>
<evidence type="ECO:0000256" key="5">
    <source>
        <dbReference type="ARBA" id="ARBA00022989"/>
    </source>
</evidence>
<keyword evidence="3" id="KW-0410">Iron transport</keyword>
<reference evidence="9" key="1">
    <citation type="submission" date="2021-06" db="EMBL/GenBank/DDBJ databases">
        <authorList>
            <person name="Kallberg Y."/>
            <person name="Tangrot J."/>
            <person name="Rosling A."/>
        </authorList>
    </citation>
    <scope>NUCLEOTIDE SEQUENCE</scope>
    <source>
        <strain evidence="9">87-6 pot B 2015</strain>
    </source>
</reference>
<evidence type="ECO:0000256" key="4">
    <source>
        <dbReference type="ARBA" id="ARBA00022692"/>
    </source>
</evidence>
<gene>
    <name evidence="9" type="ORF">FMOSSE_LOCUS14136</name>
</gene>
<feature type="compositionally biased region" description="Low complexity" evidence="7">
    <location>
        <begin position="198"/>
        <end position="212"/>
    </location>
</feature>
<keyword evidence="3" id="KW-0408">Iron</keyword>
<dbReference type="EMBL" id="CAJVPP010009967">
    <property type="protein sequence ID" value="CAG8707947.1"/>
    <property type="molecule type" value="Genomic_DNA"/>
</dbReference>
<evidence type="ECO:0000256" key="3">
    <source>
        <dbReference type="ARBA" id="ARBA00022496"/>
    </source>
</evidence>
<feature type="transmembrane region" description="Helical" evidence="8">
    <location>
        <begin position="165"/>
        <end position="186"/>
    </location>
</feature>
<keyword evidence="10" id="KW-1185">Reference proteome</keyword>
<keyword evidence="4 8" id="KW-0812">Transmembrane</keyword>
<feature type="transmembrane region" description="Helical" evidence="8">
    <location>
        <begin position="100"/>
        <end position="120"/>
    </location>
</feature>
<evidence type="ECO:0000256" key="6">
    <source>
        <dbReference type="ARBA" id="ARBA00023136"/>
    </source>
</evidence>
<feature type="non-terminal residue" evidence="9">
    <location>
        <position position="222"/>
    </location>
</feature>
<evidence type="ECO:0000256" key="1">
    <source>
        <dbReference type="ARBA" id="ARBA00004141"/>
    </source>
</evidence>
<feature type="region of interest" description="Disordered" evidence="7">
    <location>
        <begin position="197"/>
        <end position="222"/>
    </location>
</feature>
<dbReference type="GO" id="GO:0033573">
    <property type="term" value="C:high-affinity iron permease complex"/>
    <property type="evidence" value="ECO:0007669"/>
    <property type="project" value="InterPro"/>
</dbReference>
<dbReference type="AlphaFoldDB" id="A0A9N9HVH4"/>
<organism evidence="9 10">
    <name type="scientific">Funneliformis mosseae</name>
    <name type="common">Endomycorrhizal fungus</name>
    <name type="synonym">Glomus mosseae</name>
    <dbReference type="NCBI Taxonomy" id="27381"/>
    <lineage>
        <taxon>Eukaryota</taxon>
        <taxon>Fungi</taxon>
        <taxon>Fungi incertae sedis</taxon>
        <taxon>Mucoromycota</taxon>
        <taxon>Glomeromycotina</taxon>
        <taxon>Glomeromycetes</taxon>
        <taxon>Glomerales</taxon>
        <taxon>Glomeraceae</taxon>
        <taxon>Funneliformis</taxon>
    </lineage>
</organism>
<dbReference type="Pfam" id="PF03239">
    <property type="entry name" value="FTR1"/>
    <property type="match status" value="1"/>
</dbReference>
<evidence type="ECO:0000256" key="2">
    <source>
        <dbReference type="ARBA" id="ARBA00008333"/>
    </source>
</evidence>
<accession>A0A9N9HVH4</accession>
<dbReference type="Proteomes" id="UP000789375">
    <property type="component" value="Unassembled WGS sequence"/>
</dbReference>
<name>A0A9N9HVH4_FUNMO</name>
<keyword evidence="6 8" id="KW-0472">Membrane</keyword>
<dbReference type="PANTHER" id="PTHR31632:SF2">
    <property type="entry name" value="PLASMA MEMBRANE IRON PERMEASE"/>
    <property type="match status" value="1"/>
</dbReference>
<evidence type="ECO:0000256" key="8">
    <source>
        <dbReference type="SAM" id="Phobius"/>
    </source>
</evidence>
<sequence length="222" mass="25914">MSWTMIRINHWKDRMEKRFRYAARVYFERHNRENYLGLSLLAFTVVSREALEAFIFVAGIGFHEPPSGLPIPAVLGLILGIFLGYLVYRGSNRISLKLFFMLSCTLLFFIGAGFFSNSIYQFQTSLNSREIILWKLNCCDPNDNVGWNIAKSLFGWQNKATLGGFVSYIIYWVIVIAGILIINYYYNYKSNLEHNESNQDQNEMNNQEQQNHNNHHIEITEM</sequence>
<dbReference type="GO" id="GO:0015093">
    <property type="term" value="F:ferrous iron transmembrane transporter activity"/>
    <property type="evidence" value="ECO:0007669"/>
    <property type="project" value="TreeGrafter"/>
</dbReference>
<keyword evidence="5 8" id="KW-1133">Transmembrane helix</keyword>
<comment type="subcellular location">
    <subcellularLocation>
        <location evidence="1">Membrane</location>
        <topology evidence="1">Multi-pass membrane protein</topology>
    </subcellularLocation>
</comment>
<proteinExistence type="inferred from homology"/>
<protein>
    <submittedName>
        <fullName evidence="9">504_t:CDS:1</fullName>
    </submittedName>
</protein>
<feature type="transmembrane region" description="Helical" evidence="8">
    <location>
        <begin position="69"/>
        <end position="88"/>
    </location>
</feature>
<comment type="similarity">
    <text evidence="2">Belongs to the oxidase-dependent Fe transporter (OFeT) (TC 9.A.10.1) family.</text>
</comment>
<comment type="caution">
    <text evidence="9">The sequence shown here is derived from an EMBL/GenBank/DDBJ whole genome shotgun (WGS) entry which is preliminary data.</text>
</comment>
<keyword evidence="3" id="KW-0406">Ion transport</keyword>
<evidence type="ECO:0000256" key="7">
    <source>
        <dbReference type="SAM" id="MobiDB-lite"/>
    </source>
</evidence>
<dbReference type="InterPro" id="IPR004923">
    <property type="entry name" value="FTR1/Fip1/EfeU"/>
</dbReference>
<evidence type="ECO:0000313" key="10">
    <source>
        <dbReference type="Proteomes" id="UP000789375"/>
    </source>
</evidence>
<evidence type="ECO:0000313" key="9">
    <source>
        <dbReference type="EMBL" id="CAG8707947.1"/>
    </source>
</evidence>
<keyword evidence="3" id="KW-0813">Transport</keyword>